<evidence type="ECO:0000313" key="2">
    <source>
        <dbReference type="EMBL" id="TYA15351.1"/>
    </source>
</evidence>
<dbReference type="InterPro" id="IPR012854">
    <property type="entry name" value="Cu_amine_oxidase-like_N"/>
</dbReference>
<dbReference type="OrthoDB" id="2020910at2"/>
<proteinExistence type="predicted"/>
<evidence type="ECO:0000259" key="1">
    <source>
        <dbReference type="Pfam" id="PF07833"/>
    </source>
</evidence>
<reference evidence="2 3" key="1">
    <citation type="submission" date="2019-08" db="EMBL/GenBank/DDBJ databases">
        <title>Genome sequencing of Paenibacillus faecis DSM 23593(T).</title>
        <authorList>
            <person name="Kook J.-K."/>
            <person name="Park S.-N."/>
            <person name="Lim Y.K."/>
        </authorList>
    </citation>
    <scope>NUCLEOTIDE SEQUENCE [LARGE SCALE GENOMIC DNA]</scope>
    <source>
        <strain evidence="2 3">DSM 23593</strain>
    </source>
</reference>
<sequence length="292" mass="32735">MKLKRIGFFLLSLLFIFTTMPMVSSAAKLSLRVELNGEKMSFPDAQPLVDKSNRVQVPVRFVSEALGAKVAWNSKTKKVTVDLNSNQIVLTLGKKAYTVNGKTEPMDTAALRKSDRTYVPLRFVSEALGAQVNWDSLNYMVSIHTGAGASGGSGNNANTEKPFDWDAWEASRNVEGKSKKKESEGFSYYNFYKSGLTVGDRYKKEDGNTTTILNLMLSIDDSDDNPEQGFKDVEELLSQNVDEDTVKSVINYAKQKKKGEDELVEKVFKDKKYKIVVASQPYTSINIEIWYK</sequence>
<dbReference type="RefSeq" id="WP_148450941.1">
    <property type="nucleotide sequence ID" value="NZ_VSDO01000001.1"/>
</dbReference>
<organism evidence="2 3">
    <name type="scientific">Paenibacillus faecis</name>
    <dbReference type="NCBI Taxonomy" id="862114"/>
    <lineage>
        <taxon>Bacteria</taxon>
        <taxon>Bacillati</taxon>
        <taxon>Bacillota</taxon>
        <taxon>Bacilli</taxon>
        <taxon>Bacillales</taxon>
        <taxon>Paenibacillaceae</taxon>
        <taxon>Paenibacillus</taxon>
    </lineage>
</organism>
<name>A0A5D0CZD6_9BACL</name>
<dbReference type="InterPro" id="IPR036582">
    <property type="entry name" value="Mao_N_sf"/>
</dbReference>
<dbReference type="EMBL" id="VSDO01000001">
    <property type="protein sequence ID" value="TYA15351.1"/>
    <property type="molecule type" value="Genomic_DNA"/>
</dbReference>
<dbReference type="AlphaFoldDB" id="A0A5D0CZD6"/>
<comment type="caution">
    <text evidence="2">The sequence shown here is derived from an EMBL/GenBank/DDBJ whole genome shotgun (WGS) entry which is preliminary data.</text>
</comment>
<keyword evidence="3" id="KW-1185">Reference proteome</keyword>
<gene>
    <name evidence="2" type="ORF">FRY98_06915</name>
</gene>
<dbReference type="Proteomes" id="UP000325218">
    <property type="component" value="Unassembled WGS sequence"/>
</dbReference>
<feature type="domain" description="Copper amine oxidase-like N-terminal" evidence="1">
    <location>
        <begin position="35"/>
        <end position="143"/>
    </location>
</feature>
<evidence type="ECO:0000313" key="3">
    <source>
        <dbReference type="Proteomes" id="UP000325218"/>
    </source>
</evidence>
<accession>A0A5D0CZD6</accession>
<dbReference type="Gene3D" id="3.30.457.10">
    <property type="entry name" value="Copper amine oxidase-like, N-terminal domain"/>
    <property type="match status" value="1"/>
</dbReference>
<dbReference type="SUPFAM" id="SSF55383">
    <property type="entry name" value="Copper amine oxidase, domain N"/>
    <property type="match status" value="1"/>
</dbReference>
<protein>
    <submittedName>
        <fullName evidence="2">Copper amine oxidase N-terminal domain-containing protein</fullName>
    </submittedName>
</protein>
<dbReference type="Pfam" id="PF07833">
    <property type="entry name" value="Cu_amine_oxidN1"/>
    <property type="match status" value="1"/>
</dbReference>